<sequence length="75" mass="8393">MDGDYLVGANTTTKDEALSYQKDLRGWNSHNKILRVPISARNYYLTGGKLNVYSVGWSFSIPPIANMLTIKNVVD</sequence>
<reference evidence="1 2" key="1">
    <citation type="submission" date="2023-10" db="EMBL/GenBank/DDBJ databases">
        <title>Draft Genome Sequence of Bacillus thuringiensis serovar. toumanoffi 4059: Identification of a Novel Cry Protein Candidate.</title>
        <authorList>
            <person name="Murdoch R.W."/>
            <person name="Gemler B."/>
            <person name="Heater B.S."/>
        </authorList>
    </citation>
    <scope>NUCLEOTIDE SEQUENCE [LARGE SCALE GENOMIC DNA]</scope>
    <source>
        <strain evidence="1 2">4059</strain>
    </source>
</reference>
<gene>
    <name evidence="1" type="ORF">BTTOUR_33095</name>
</gene>
<dbReference type="Proteomes" id="UP001272716">
    <property type="component" value="Unassembled WGS sequence"/>
</dbReference>
<evidence type="ECO:0000313" key="2">
    <source>
        <dbReference type="Proteomes" id="UP001272716"/>
    </source>
</evidence>
<dbReference type="RefSeq" id="WP_003308413.1">
    <property type="nucleotide sequence ID" value="NZ_JAWQCK010000009.1"/>
</dbReference>
<protein>
    <submittedName>
        <fullName evidence="1">Uncharacterized protein</fullName>
    </submittedName>
</protein>
<name>A0ABD5I8E3_BACTU</name>
<organism evidence="1 2">
    <name type="scientific">Bacillus thuringiensis serovar toumanoffi</name>
    <dbReference type="NCBI Taxonomy" id="180862"/>
    <lineage>
        <taxon>Bacteria</taxon>
        <taxon>Bacillati</taxon>
        <taxon>Bacillota</taxon>
        <taxon>Bacilli</taxon>
        <taxon>Bacillales</taxon>
        <taxon>Bacillaceae</taxon>
        <taxon>Bacillus</taxon>
        <taxon>Bacillus cereus group</taxon>
    </lineage>
</organism>
<dbReference type="AlphaFoldDB" id="A0ABD5I8E3"/>
<accession>A0ABD5I8E3</accession>
<evidence type="ECO:0000313" key="1">
    <source>
        <dbReference type="EMBL" id="MDW9213588.1"/>
    </source>
</evidence>
<proteinExistence type="predicted"/>
<comment type="caution">
    <text evidence="1">The sequence shown here is derived from an EMBL/GenBank/DDBJ whole genome shotgun (WGS) entry which is preliminary data.</text>
</comment>
<dbReference type="EMBL" id="JAWQCK010000009">
    <property type="protein sequence ID" value="MDW9213588.1"/>
    <property type="molecule type" value="Genomic_DNA"/>
</dbReference>